<dbReference type="Gramene" id="AET7Gv20197800.1">
    <property type="protein sequence ID" value="AET7Gv20197800.1"/>
    <property type="gene ID" value="AET7Gv20197800"/>
</dbReference>
<organism evidence="1 2">
    <name type="scientific">Aegilops tauschii subsp. strangulata</name>
    <name type="common">Goatgrass</name>
    <dbReference type="NCBI Taxonomy" id="200361"/>
    <lineage>
        <taxon>Eukaryota</taxon>
        <taxon>Viridiplantae</taxon>
        <taxon>Streptophyta</taxon>
        <taxon>Embryophyta</taxon>
        <taxon>Tracheophyta</taxon>
        <taxon>Spermatophyta</taxon>
        <taxon>Magnoliopsida</taxon>
        <taxon>Liliopsida</taxon>
        <taxon>Poales</taxon>
        <taxon>Poaceae</taxon>
        <taxon>BOP clade</taxon>
        <taxon>Pooideae</taxon>
        <taxon>Triticodae</taxon>
        <taxon>Triticeae</taxon>
        <taxon>Triticinae</taxon>
        <taxon>Aegilops</taxon>
    </lineage>
</organism>
<reference evidence="1" key="5">
    <citation type="journal article" date="2021" name="G3 (Bethesda)">
        <title>Aegilops tauschii genome assembly Aet v5.0 features greater sequence contiguity and improved annotation.</title>
        <authorList>
            <person name="Wang L."/>
            <person name="Zhu T."/>
            <person name="Rodriguez J.C."/>
            <person name="Deal K.R."/>
            <person name="Dubcovsky J."/>
            <person name="McGuire P.E."/>
            <person name="Lux T."/>
            <person name="Spannagl M."/>
            <person name="Mayer K.F.X."/>
            <person name="Baldrich P."/>
            <person name="Meyers B.C."/>
            <person name="Huo N."/>
            <person name="Gu Y.Q."/>
            <person name="Zhou H."/>
            <person name="Devos K.M."/>
            <person name="Bennetzen J.L."/>
            <person name="Unver T."/>
            <person name="Budak H."/>
            <person name="Gulick P.J."/>
            <person name="Galiba G."/>
            <person name="Kalapos B."/>
            <person name="Nelson D.R."/>
            <person name="Li P."/>
            <person name="You F.M."/>
            <person name="Luo M.C."/>
            <person name="Dvorak J."/>
        </authorList>
    </citation>
    <scope>NUCLEOTIDE SEQUENCE [LARGE SCALE GENOMIC DNA]</scope>
    <source>
        <strain evidence="1">cv. AL8/78</strain>
    </source>
</reference>
<reference evidence="1" key="3">
    <citation type="journal article" date="2017" name="Nature">
        <title>Genome sequence of the progenitor of the wheat D genome Aegilops tauschii.</title>
        <authorList>
            <person name="Luo M.C."/>
            <person name="Gu Y.Q."/>
            <person name="Puiu D."/>
            <person name="Wang H."/>
            <person name="Twardziok S.O."/>
            <person name="Deal K.R."/>
            <person name="Huo N."/>
            <person name="Zhu T."/>
            <person name="Wang L."/>
            <person name="Wang Y."/>
            <person name="McGuire P.E."/>
            <person name="Liu S."/>
            <person name="Long H."/>
            <person name="Ramasamy R.K."/>
            <person name="Rodriguez J.C."/>
            <person name="Van S.L."/>
            <person name="Yuan L."/>
            <person name="Wang Z."/>
            <person name="Xia Z."/>
            <person name="Xiao L."/>
            <person name="Anderson O.D."/>
            <person name="Ouyang S."/>
            <person name="Liang Y."/>
            <person name="Zimin A.V."/>
            <person name="Pertea G."/>
            <person name="Qi P."/>
            <person name="Bennetzen J.L."/>
            <person name="Dai X."/>
            <person name="Dawson M.W."/>
            <person name="Muller H.G."/>
            <person name="Kugler K."/>
            <person name="Rivarola-Duarte L."/>
            <person name="Spannagl M."/>
            <person name="Mayer K.F.X."/>
            <person name="Lu F.H."/>
            <person name="Bevan M.W."/>
            <person name="Leroy P."/>
            <person name="Li P."/>
            <person name="You F.M."/>
            <person name="Sun Q."/>
            <person name="Liu Z."/>
            <person name="Lyons E."/>
            <person name="Wicker T."/>
            <person name="Salzberg S.L."/>
            <person name="Devos K.M."/>
            <person name="Dvorak J."/>
        </authorList>
    </citation>
    <scope>NUCLEOTIDE SEQUENCE [LARGE SCALE GENOMIC DNA]</scope>
    <source>
        <strain evidence="1">cv. AL8/78</strain>
    </source>
</reference>
<reference evidence="2" key="1">
    <citation type="journal article" date="2014" name="Science">
        <title>Ancient hybridizations among the ancestral genomes of bread wheat.</title>
        <authorList>
            <consortium name="International Wheat Genome Sequencing Consortium,"/>
            <person name="Marcussen T."/>
            <person name="Sandve S.R."/>
            <person name="Heier L."/>
            <person name="Spannagl M."/>
            <person name="Pfeifer M."/>
            <person name="Jakobsen K.S."/>
            <person name="Wulff B.B."/>
            <person name="Steuernagel B."/>
            <person name="Mayer K.F."/>
            <person name="Olsen O.A."/>
        </authorList>
    </citation>
    <scope>NUCLEOTIDE SEQUENCE [LARGE SCALE GENOMIC DNA]</scope>
    <source>
        <strain evidence="2">cv. AL8/78</strain>
    </source>
</reference>
<dbReference type="EnsemblPlants" id="AET7Gv20197800.1">
    <property type="protein sequence ID" value="AET7Gv20197800.1"/>
    <property type="gene ID" value="AET7Gv20197800"/>
</dbReference>
<dbReference type="AlphaFoldDB" id="A0A453QK79"/>
<reference evidence="2" key="2">
    <citation type="journal article" date="2017" name="Nat. Plants">
        <title>The Aegilops tauschii genome reveals multiple impacts of transposons.</title>
        <authorList>
            <person name="Zhao G."/>
            <person name="Zou C."/>
            <person name="Li K."/>
            <person name="Wang K."/>
            <person name="Li T."/>
            <person name="Gao L."/>
            <person name="Zhang X."/>
            <person name="Wang H."/>
            <person name="Yang Z."/>
            <person name="Liu X."/>
            <person name="Jiang W."/>
            <person name="Mao L."/>
            <person name="Kong X."/>
            <person name="Jiao Y."/>
            <person name="Jia J."/>
        </authorList>
    </citation>
    <scope>NUCLEOTIDE SEQUENCE [LARGE SCALE GENOMIC DNA]</scope>
    <source>
        <strain evidence="2">cv. AL8/78</strain>
    </source>
</reference>
<proteinExistence type="predicted"/>
<dbReference type="STRING" id="200361.A0A453QK79"/>
<sequence length="49" mass="5355">MVRVRGQANVAAVENRGRFLRLAEPGINFFNPCAGELVARTLSTRVPSL</sequence>
<name>A0A453QK79_AEGTS</name>
<keyword evidence="2" id="KW-1185">Reference proteome</keyword>
<reference evidence="1" key="4">
    <citation type="submission" date="2019-03" db="UniProtKB">
        <authorList>
            <consortium name="EnsemblPlants"/>
        </authorList>
    </citation>
    <scope>IDENTIFICATION</scope>
</reference>
<evidence type="ECO:0000313" key="1">
    <source>
        <dbReference type="EnsemblPlants" id="AET7Gv20197800.1"/>
    </source>
</evidence>
<protein>
    <submittedName>
        <fullName evidence="1">Uncharacterized protein</fullName>
    </submittedName>
</protein>
<accession>A0A453QK79</accession>
<evidence type="ECO:0000313" key="2">
    <source>
        <dbReference type="Proteomes" id="UP000015105"/>
    </source>
</evidence>
<dbReference type="Proteomes" id="UP000015105">
    <property type="component" value="Chromosome 7D"/>
</dbReference>